<reference evidence="2" key="1">
    <citation type="submission" date="2021-02" db="EMBL/GenBank/DDBJ databases">
        <authorList>
            <person name="Nowell W R."/>
        </authorList>
    </citation>
    <scope>NUCLEOTIDE SEQUENCE</scope>
</reference>
<name>A0A815QT82_9BILA</name>
<feature type="region of interest" description="Disordered" evidence="1">
    <location>
        <begin position="94"/>
        <end position="118"/>
    </location>
</feature>
<sequence>MHLFPVTSNFANLASRLLCHIAGLGLETHIFAPEKCVDIEIGMTLFKRFKCSFDEYQHPLNTNDKELNEAFDTICQGHQDVLKHKVPSTTDIISTDNNSLTPSNRHQSSRGSPSSQLLSFSPALSRRSSVSLTSSHATNLCHLSDKDFRSYVTTIQDVFLSRASPELAL</sequence>
<dbReference type="EMBL" id="CAJNOE010002096">
    <property type="protein sequence ID" value="CAF1467514.1"/>
    <property type="molecule type" value="Genomic_DNA"/>
</dbReference>
<comment type="caution">
    <text evidence="2">The sequence shown here is derived from an EMBL/GenBank/DDBJ whole genome shotgun (WGS) entry which is preliminary data.</text>
</comment>
<evidence type="ECO:0000256" key="1">
    <source>
        <dbReference type="SAM" id="MobiDB-lite"/>
    </source>
</evidence>
<protein>
    <submittedName>
        <fullName evidence="2">Uncharacterized protein</fullName>
    </submittedName>
</protein>
<dbReference type="Proteomes" id="UP000663860">
    <property type="component" value="Unassembled WGS sequence"/>
</dbReference>
<dbReference type="AlphaFoldDB" id="A0A815QT82"/>
<organism evidence="2 3">
    <name type="scientific">Adineta steineri</name>
    <dbReference type="NCBI Taxonomy" id="433720"/>
    <lineage>
        <taxon>Eukaryota</taxon>
        <taxon>Metazoa</taxon>
        <taxon>Spiralia</taxon>
        <taxon>Gnathifera</taxon>
        <taxon>Rotifera</taxon>
        <taxon>Eurotatoria</taxon>
        <taxon>Bdelloidea</taxon>
        <taxon>Adinetida</taxon>
        <taxon>Adinetidae</taxon>
        <taxon>Adineta</taxon>
    </lineage>
</organism>
<evidence type="ECO:0000313" key="2">
    <source>
        <dbReference type="EMBL" id="CAF1467514.1"/>
    </source>
</evidence>
<feature type="compositionally biased region" description="Low complexity" evidence="1">
    <location>
        <begin position="103"/>
        <end position="118"/>
    </location>
</feature>
<gene>
    <name evidence="2" type="ORF">IZO911_LOCUS43278</name>
</gene>
<proteinExistence type="predicted"/>
<evidence type="ECO:0000313" key="3">
    <source>
        <dbReference type="Proteomes" id="UP000663860"/>
    </source>
</evidence>
<accession>A0A815QT82</accession>